<dbReference type="AlphaFoldDB" id="A0A4Y6PU00"/>
<feature type="domain" description="DUF4352" evidence="3">
    <location>
        <begin position="198"/>
        <end position="322"/>
    </location>
</feature>
<evidence type="ECO:0000313" key="5">
    <source>
        <dbReference type="Proteomes" id="UP000315995"/>
    </source>
</evidence>
<accession>A0A4Y6PU00</accession>
<proteinExistence type="predicted"/>
<organism evidence="4 5">
    <name type="scientific">Persicimonas caeni</name>
    <dbReference type="NCBI Taxonomy" id="2292766"/>
    <lineage>
        <taxon>Bacteria</taxon>
        <taxon>Deltaproteobacteria</taxon>
        <taxon>Bradymonadales</taxon>
        <taxon>Bradymonadaceae</taxon>
        <taxon>Persicimonas</taxon>
    </lineage>
</organism>
<feature type="chain" id="PRO_5030106434" evidence="2">
    <location>
        <begin position="26"/>
        <end position="359"/>
    </location>
</feature>
<reference evidence="4 5" key="1">
    <citation type="submission" date="2019-06" db="EMBL/GenBank/DDBJ databases">
        <title>Persicimonas caeni gen. nov., sp. nov., a predatory bacterium isolated from solar saltern.</title>
        <authorList>
            <person name="Wang S."/>
        </authorList>
    </citation>
    <scope>NUCLEOTIDE SEQUENCE [LARGE SCALE GENOMIC DNA]</scope>
    <source>
        <strain evidence="4 5">YN101</strain>
    </source>
</reference>
<dbReference type="InterPro" id="IPR029051">
    <property type="entry name" value="DUF4352"/>
</dbReference>
<name>A0A4Y6PU00_PERCE</name>
<evidence type="ECO:0000256" key="1">
    <source>
        <dbReference type="ARBA" id="ARBA00022729"/>
    </source>
</evidence>
<evidence type="ECO:0000259" key="3">
    <source>
        <dbReference type="Pfam" id="PF11611"/>
    </source>
</evidence>
<dbReference type="Gene3D" id="2.60.40.1240">
    <property type="match status" value="2"/>
</dbReference>
<keyword evidence="1 2" id="KW-0732">Signal</keyword>
<dbReference type="Pfam" id="PF11611">
    <property type="entry name" value="DUF4352"/>
    <property type="match status" value="1"/>
</dbReference>
<gene>
    <name evidence="4" type="ORF">FIV42_12830</name>
</gene>
<dbReference type="RefSeq" id="WP_141198079.1">
    <property type="nucleotide sequence ID" value="NZ_CP041186.1"/>
</dbReference>
<accession>A0A5B8Y4V0</accession>
<dbReference type="EMBL" id="CP041186">
    <property type="protein sequence ID" value="QDG51599.1"/>
    <property type="molecule type" value="Genomic_DNA"/>
</dbReference>
<evidence type="ECO:0000256" key="2">
    <source>
        <dbReference type="SAM" id="SignalP"/>
    </source>
</evidence>
<dbReference type="Proteomes" id="UP000315995">
    <property type="component" value="Chromosome"/>
</dbReference>
<dbReference type="InterPro" id="IPR029050">
    <property type="entry name" value="Immunoprotect_excell_Ig-like"/>
</dbReference>
<sequence>MTNPFGFRVARVLLLVAAALLTAGAACEKPAVTEMKKPVQAGGVQFNVTGYDVRYLELNADGKTVEYPEPVLAINVEVTNQKDQPLTYTPSHRTQQVTEANAPLLYQDPGKEADLPPASKQTINGVFLEEGQLDEQVTQSKTLAKGESLTDVFLFEVPEAKEAALILSLPPTMHHGAVPVLFRIPYQYQKPKGPTVHEMGKTVSAGPVGFTVEKAEVAYIKTKHTIEGEGYSSNPRLKISYKVENTGKEPITYSPEHNVEGARGAALYSGGETFNRVKMPSNAEAEGQITDSTEIKPGKSVTDFVLFERPSKEVKSVTFVYPADRFGGEGLVRVEVPYEYKDPELPKELKKKKAEKKDD</sequence>
<keyword evidence="5" id="KW-1185">Reference proteome</keyword>
<protein>
    <submittedName>
        <fullName evidence="4">DUF4352 domain-containing protein</fullName>
    </submittedName>
</protein>
<feature type="signal peptide" evidence="2">
    <location>
        <begin position="1"/>
        <end position="25"/>
    </location>
</feature>
<evidence type="ECO:0000313" key="4">
    <source>
        <dbReference type="EMBL" id="QDG51599.1"/>
    </source>
</evidence>
<dbReference type="OrthoDB" id="5487461at2"/>